<dbReference type="GO" id="GO:0009252">
    <property type="term" value="P:peptidoglycan biosynthetic process"/>
    <property type="evidence" value="ECO:0007669"/>
    <property type="project" value="TreeGrafter"/>
</dbReference>
<dbReference type="EMBL" id="CP014691">
    <property type="protein sequence ID" value="AQS89269.1"/>
    <property type="molecule type" value="Genomic_DNA"/>
</dbReference>
<dbReference type="InterPro" id="IPR015942">
    <property type="entry name" value="Asp/Glu/hydantoin_racemase"/>
</dbReference>
<dbReference type="Pfam" id="PF01177">
    <property type="entry name" value="Asp_Glu_race"/>
    <property type="match status" value="1"/>
</dbReference>
<accession>A0A1U9KU57</accession>
<dbReference type="SUPFAM" id="SSF53681">
    <property type="entry name" value="Aspartate/glutamate racemase"/>
    <property type="match status" value="2"/>
</dbReference>
<dbReference type="PROSITE" id="PS00923">
    <property type="entry name" value="ASP_GLU_RACEMASE_1"/>
    <property type="match status" value="1"/>
</dbReference>
<evidence type="ECO:0000313" key="2">
    <source>
        <dbReference type="EMBL" id="AQS89269.1"/>
    </source>
</evidence>
<gene>
    <name evidence="2" type="ORF">A0U93_04095</name>
</gene>
<keyword evidence="3" id="KW-1185">Reference proteome</keyword>
<dbReference type="STRING" id="320497.A0U93_04095"/>
<reference evidence="2 3" key="1">
    <citation type="submission" date="2016-03" db="EMBL/GenBank/DDBJ databases">
        <title>Acetic acid bacteria sequencing.</title>
        <authorList>
            <person name="Brandt J."/>
            <person name="Jakob F."/>
            <person name="Vogel R.F."/>
        </authorList>
    </citation>
    <scope>NUCLEOTIDE SEQUENCE [LARGE SCALE GENOMIC DNA]</scope>
    <source>
        <strain evidence="2 3">NBRC 101099</strain>
    </source>
</reference>
<dbReference type="Proteomes" id="UP000188604">
    <property type="component" value="Chromosome"/>
</dbReference>
<dbReference type="InterPro" id="IPR018187">
    <property type="entry name" value="Asp/Glu_racemase_AS_1"/>
</dbReference>
<name>A0A1U9KU57_9PROT</name>
<evidence type="ECO:0000313" key="3">
    <source>
        <dbReference type="Proteomes" id="UP000188604"/>
    </source>
</evidence>
<keyword evidence="1" id="KW-0413">Isomerase</keyword>
<evidence type="ECO:0000256" key="1">
    <source>
        <dbReference type="ARBA" id="ARBA00023235"/>
    </source>
</evidence>
<organism evidence="2 3">
    <name type="scientific">Neoasaia chiangmaiensis</name>
    <dbReference type="NCBI Taxonomy" id="320497"/>
    <lineage>
        <taxon>Bacteria</taxon>
        <taxon>Pseudomonadati</taxon>
        <taxon>Pseudomonadota</taxon>
        <taxon>Alphaproteobacteria</taxon>
        <taxon>Acetobacterales</taxon>
        <taxon>Acetobacteraceae</taxon>
        <taxon>Neoasaia</taxon>
    </lineage>
</organism>
<dbReference type="Gene3D" id="3.40.50.1860">
    <property type="match status" value="2"/>
</dbReference>
<dbReference type="GO" id="GO:0008881">
    <property type="term" value="F:glutamate racemase activity"/>
    <property type="evidence" value="ECO:0007669"/>
    <property type="project" value="TreeGrafter"/>
</dbReference>
<sequence length="262" mass="28668">MGVVQALRDHLPPGTRIDYLADNALFPYGEQPDAQLIARLDDLIGAQIAERQPDVVVIACNTASTLALTPLRERFRTPFVGCVPPVRWAARVSQSRVIGILATKATVSRPYLKMLHDEFAADCKLIAHGARGLADLAERAFLDESITDAQIMTELDCLFGQPQGDRIDAVGLGCTHYTFLKDAFVRLSPPGVAWLDPASAVARQAALILSRQNPLGDDLGEEMRLTAPPPHADALQRAIRRIGYDRMHVLDNARAQCTRLTV</sequence>
<proteinExistence type="predicted"/>
<dbReference type="PANTHER" id="PTHR21198">
    <property type="entry name" value="GLUTAMATE RACEMASE"/>
    <property type="match status" value="1"/>
</dbReference>
<dbReference type="KEGG" id="nch:A0U93_04095"/>
<protein>
    <submittedName>
        <fullName evidence="2">Glutamate racemase</fullName>
    </submittedName>
</protein>
<dbReference type="InterPro" id="IPR001920">
    <property type="entry name" value="Asp/Glu_race"/>
</dbReference>
<dbReference type="PANTHER" id="PTHR21198:SF2">
    <property type="entry name" value="GLUTAMATE RACEMASE"/>
    <property type="match status" value="1"/>
</dbReference>
<dbReference type="AlphaFoldDB" id="A0A1U9KU57"/>